<keyword evidence="2" id="KW-0813">Transport</keyword>
<organism evidence="2 3">
    <name type="scientific">Ditylenchus destructor</name>
    <dbReference type="NCBI Taxonomy" id="166010"/>
    <lineage>
        <taxon>Eukaryota</taxon>
        <taxon>Metazoa</taxon>
        <taxon>Ecdysozoa</taxon>
        <taxon>Nematoda</taxon>
        <taxon>Chromadorea</taxon>
        <taxon>Rhabditida</taxon>
        <taxon>Tylenchina</taxon>
        <taxon>Tylenchomorpha</taxon>
        <taxon>Sphaerularioidea</taxon>
        <taxon>Anguinidae</taxon>
        <taxon>Anguininae</taxon>
        <taxon>Ditylenchus</taxon>
    </lineage>
</organism>
<feature type="region of interest" description="Disordered" evidence="1">
    <location>
        <begin position="236"/>
        <end position="315"/>
    </location>
</feature>
<evidence type="ECO:0000313" key="3">
    <source>
        <dbReference type="Proteomes" id="UP001201812"/>
    </source>
</evidence>
<feature type="region of interest" description="Disordered" evidence="1">
    <location>
        <begin position="1"/>
        <end position="59"/>
    </location>
</feature>
<name>A0AAD4N8S8_9BILA</name>
<keyword evidence="2" id="KW-0406">Ion transport</keyword>
<feature type="compositionally biased region" description="Low complexity" evidence="1">
    <location>
        <begin position="237"/>
        <end position="252"/>
    </location>
</feature>
<sequence>MDLENIVERAVALHEGREPPPDTNEEPAPPKEPWPAEKDENDNPRSPEHEPFLPRAPHNEFIIRSHALETLSDASVSPTGEVPPPNKPFDVCNLVAIDMDPEDLAEEQAIDWDEPLVVFGRPHEEVVERSSIASPDELDLTLPIVILDDSDKIVDAEPRKFKEKKQKYGRDAKKLYATYQEEWERLERLSDRKLGPRRKSILTLSGSSSPAATSSIIPTMISPGQYFTITARGVNDSSRASTSSPSPTKALSPPSPAGCRSESPLPSRLSPIMGDRLSSHTNSSSRRSSSSAGIKKIDPQIYKKFGETVIPPKKE</sequence>
<dbReference type="AlphaFoldDB" id="A0AAD4N8S8"/>
<protein>
    <submittedName>
        <fullName evidence="2">TWiK family of potassium channel</fullName>
    </submittedName>
</protein>
<feature type="compositionally biased region" description="Basic and acidic residues" evidence="1">
    <location>
        <begin position="34"/>
        <end position="59"/>
    </location>
</feature>
<accession>A0AAD4N8S8</accession>
<dbReference type="Proteomes" id="UP001201812">
    <property type="component" value="Unassembled WGS sequence"/>
</dbReference>
<reference evidence="2" key="1">
    <citation type="submission" date="2022-01" db="EMBL/GenBank/DDBJ databases">
        <title>Genome Sequence Resource for Two Populations of Ditylenchus destructor, the Migratory Endoparasitic Phytonematode.</title>
        <authorList>
            <person name="Zhang H."/>
            <person name="Lin R."/>
            <person name="Xie B."/>
        </authorList>
    </citation>
    <scope>NUCLEOTIDE SEQUENCE</scope>
    <source>
        <strain evidence="2">BazhouSP</strain>
    </source>
</reference>
<dbReference type="EMBL" id="JAKKPZ010000007">
    <property type="protein sequence ID" value="KAI1718897.1"/>
    <property type="molecule type" value="Genomic_DNA"/>
</dbReference>
<keyword evidence="3" id="KW-1185">Reference proteome</keyword>
<comment type="caution">
    <text evidence="2">The sequence shown here is derived from an EMBL/GenBank/DDBJ whole genome shotgun (WGS) entry which is preliminary data.</text>
</comment>
<evidence type="ECO:0000313" key="2">
    <source>
        <dbReference type="EMBL" id="KAI1718897.1"/>
    </source>
</evidence>
<feature type="compositionally biased region" description="Low complexity" evidence="1">
    <location>
        <begin position="279"/>
        <end position="291"/>
    </location>
</feature>
<feature type="compositionally biased region" description="Basic and acidic residues" evidence="1">
    <location>
        <begin position="11"/>
        <end position="20"/>
    </location>
</feature>
<keyword evidence="2" id="KW-0407">Ion channel</keyword>
<proteinExistence type="predicted"/>
<feature type="compositionally biased region" description="Low complexity" evidence="1">
    <location>
        <begin position="260"/>
        <end position="271"/>
    </location>
</feature>
<evidence type="ECO:0000256" key="1">
    <source>
        <dbReference type="SAM" id="MobiDB-lite"/>
    </source>
</evidence>
<gene>
    <name evidence="2" type="ORF">DdX_06010</name>
</gene>
<dbReference type="GO" id="GO:0034220">
    <property type="term" value="P:monoatomic ion transmembrane transport"/>
    <property type="evidence" value="ECO:0007669"/>
    <property type="project" value="UniProtKB-KW"/>
</dbReference>